<feature type="compositionally biased region" description="Polar residues" evidence="1">
    <location>
        <begin position="38"/>
        <end position="62"/>
    </location>
</feature>
<gene>
    <name evidence="2" type="ORF">B0A50_04663</name>
</gene>
<sequence length="214" mass="23446">MVRGPVHPATTAKDELKHYCNYLSYRKNAVAAKLLPSQSSTATNSTTEHATKDNSSTSTDSQFFRDDFDKEDDEWVDLTKDALKVPEVDNNSSPRLATEGGPIQDLLSRFKTQAVKTSLLAAGMTGTQMLEFTRLLAESSGFLANSTTAEEFAGRFLVAMPALKGVKGVVGELKRSFEEGKRVAGERKGLRVEGEVVTSEWMVEMDGKEGEGWE</sequence>
<evidence type="ECO:0000256" key="1">
    <source>
        <dbReference type="SAM" id="MobiDB-lite"/>
    </source>
</evidence>
<feature type="region of interest" description="Disordered" evidence="1">
    <location>
        <begin position="38"/>
        <end position="64"/>
    </location>
</feature>
<dbReference type="EMBL" id="NAJL01000030">
    <property type="protein sequence ID" value="TKA26166.1"/>
    <property type="molecule type" value="Genomic_DNA"/>
</dbReference>
<accession>A0A4U0TVX3</accession>
<evidence type="ECO:0000313" key="2">
    <source>
        <dbReference type="EMBL" id="TKA26166.1"/>
    </source>
</evidence>
<name>A0A4U0TVX3_9PEZI</name>
<dbReference type="Proteomes" id="UP000308549">
    <property type="component" value="Unassembled WGS sequence"/>
</dbReference>
<keyword evidence="3" id="KW-1185">Reference proteome</keyword>
<evidence type="ECO:0000313" key="3">
    <source>
        <dbReference type="Proteomes" id="UP000308549"/>
    </source>
</evidence>
<organism evidence="2 3">
    <name type="scientific">Salinomyces thailandicus</name>
    <dbReference type="NCBI Taxonomy" id="706561"/>
    <lineage>
        <taxon>Eukaryota</taxon>
        <taxon>Fungi</taxon>
        <taxon>Dikarya</taxon>
        <taxon>Ascomycota</taxon>
        <taxon>Pezizomycotina</taxon>
        <taxon>Dothideomycetes</taxon>
        <taxon>Dothideomycetidae</taxon>
        <taxon>Mycosphaerellales</taxon>
        <taxon>Teratosphaeriaceae</taxon>
        <taxon>Salinomyces</taxon>
    </lineage>
</organism>
<reference evidence="2 3" key="1">
    <citation type="submission" date="2017-03" db="EMBL/GenBank/DDBJ databases">
        <title>Genomes of endolithic fungi from Antarctica.</title>
        <authorList>
            <person name="Coleine C."/>
            <person name="Masonjones S."/>
            <person name="Stajich J.E."/>
        </authorList>
    </citation>
    <scope>NUCLEOTIDE SEQUENCE [LARGE SCALE GENOMIC DNA]</scope>
    <source>
        <strain evidence="2 3">CCFEE 6315</strain>
    </source>
</reference>
<comment type="caution">
    <text evidence="2">The sequence shown here is derived from an EMBL/GenBank/DDBJ whole genome shotgun (WGS) entry which is preliminary data.</text>
</comment>
<proteinExistence type="predicted"/>
<protein>
    <submittedName>
        <fullName evidence="2">Uncharacterized protein</fullName>
    </submittedName>
</protein>
<dbReference type="AlphaFoldDB" id="A0A4U0TVX3"/>